<organism evidence="2 3">
    <name type="scientific">Micromonospora marina</name>
    <dbReference type="NCBI Taxonomy" id="307120"/>
    <lineage>
        <taxon>Bacteria</taxon>
        <taxon>Bacillati</taxon>
        <taxon>Actinomycetota</taxon>
        <taxon>Actinomycetes</taxon>
        <taxon>Micromonosporales</taxon>
        <taxon>Micromonosporaceae</taxon>
        <taxon>Micromonospora</taxon>
    </lineage>
</organism>
<reference evidence="3" key="1">
    <citation type="submission" date="2016-06" db="EMBL/GenBank/DDBJ databases">
        <authorList>
            <person name="Varghese N."/>
        </authorList>
    </citation>
    <scope>NUCLEOTIDE SEQUENCE [LARGE SCALE GENOMIC DNA]</scope>
    <source>
        <strain evidence="3">DSM 45555</strain>
    </source>
</reference>
<name>A0A1C5AMM4_9ACTN</name>
<gene>
    <name evidence="2" type="ORF">GA0070215_1481</name>
</gene>
<dbReference type="PANTHER" id="PTHR35811">
    <property type="entry name" value="SLR1870 PROTEIN"/>
    <property type="match status" value="1"/>
</dbReference>
<dbReference type="Gene3D" id="3.40.50.1010">
    <property type="entry name" value="5'-nuclease"/>
    <property type="match status" value="1"/>
</dbReference>
<dbReference type="GO" id="GO:0004540">
    <property type="term" value="F:RNA nuclease activity"/>
    <property type="evidence" value="ECO:0007669"/>
    <property type="project" value="InterPro"/>
</dbReference>
<evidence type="ECO:0000313" key="2">
    <source>
        <dbReference type="EMBL" id="SCF46478.1"/>
    </source>
</evidence>
<feature type="domain" description="NYN" evidence="1">
    <location>
        <begin position="5"/>
        <end position="172"/>
    </location>
</feature>
<dbReference type="PANTHER" id="PTHR35811:SF1">
    <property type="entry name" value="HTH OST-TYPE DOMAIN-CONTAINING PROTEIN"/>
    <property type="match status" value="1"/>
</dbReference>
<dbReference type="Pfam" id="PF01936">
    <property type="entry name" value="NYN"/>
    <property type="match status" value="1"/>
</dbReference>
<dbReference type="AlphaFoldDB" id="A0A1C5AMM4"/>
<dbReference type="RefSeq" id="WP_091051706.1">
    <property type="nucleotide sequence ID" value="NZ_FMCV01000048.1"/>
</dbReference>
<proteinExistence type="predicted"/>
<keyword evidence="3" id="KW-1185">Reference proteome</keyword>
<dbReference type="Proteomes" id="UP000198551">
    <property type="component" value="Unassembled WGS sequence"/>
</dbReference>
<accession>A0A1C5AMM4</accession>
<protein>
    <submittedName>
        <fullName evidence="2">NYN domain-containing protein</fullName>
    </submittedName>
</protein>
<dbReference type="EMBL" id="FMCV01000048">
    <property type="protein sequence ID" value="SCF46478.1"/>
    <property type="molecule type" value="Genomic_DNA"/>
</dbReference>
<evidence type="ECO:0000259" key="1">
    <source>
        <dbReference type="Pfam" id="PF01936"/>
    </source>
</evidence>
<sequence>MNRVRTALYLDFDNVFSGLYKLDPDVAVHFAENPGGWLHRLATAATTDGERRWLVLRCYLNPAGWVYRPDAGEDQPRLYFSKFRPFFVRAGFDVIDCPRYSSTKNAADIRIVVDAVDALSADTRYDEFVIASGDSDMTPLLQRLRRSDRRTMIVSPADAAEAFTAIADQVLDSQHLLALVQGESVDLDDETGSEVEDRFDEHLAAADGVTPAAGQSEAYGAFRSILTQEYAMATEPLNMASLASRLRTQLGPSVSDSNWFGFGSFARAVGSLTLPNLRTSQHLLWDTSRHPAPAAATAPPRVGLPDPVERLVDQLDLPRMPQHWWPALYRTLAEYAQSHRFNLTQCTGWVRDHLREQGLPVSRNAVGFVVRGTSYGGCPLHRQPVPAADEIAAAFVGNVLSRADAAEITLSDEDIATVRAWLGAPPASAERAGQTERPS</sequence>
<dbReference type="InterPro" id="IPR021139">
    <property type="entry name" value="NYN"/>
</dbReference>
<evidence type="ECO:0000313" key="3">
    <source>
        <dbReference type="Proteomes" id="UP000198551"/>
    </source>
</evidence>